<feature type="transmembrane region" description="Helical" evidence="1">
    <location>
        <begin position="9"/>
        <end position="27"/>
    </location>
</feature>
<organism evidence="2 3">
    <name type="scientific">Methanimicrococcus hacksteinii</name>
    <dbReference type="NCBI Taxonomy" id="3028293"/>
    <lineage>
        <taxon>Archaea</taxon>
        <taxon>Methanobacteriati</taxon>
        <taxon>Methanobacteriota</taxon>
        <taxon>Stenosarchaea group</taxon>
        <taxon>Methanomicrobia</taxon>
        <taxon>Methanosarcinales</taxon>
        <taxon>Methanosarcinaceae</taxon>
        <taxon>Methanimicrococcus</taxon>
    </lineage>
</organism>
<keyword evidence="1" id="KW-1133">Transmembrane helix</keyword>
<keyword evidence="1" id="KW-0812">Transmembrane</keyword>
<accession>A0ABU3VP28</accession>
<proteinExistence type="predicted"/>
<sequence>MEITQEKLIQYVGIGQVLLITLFYIYFGRHLGHDIPFISLLITSTLFAESIKLSHLPVYWNKILLVVSVGFYLYFIVATFVNFGDLIGRVVYGLLFLFSLAYAIYFWHTQKKYEKENGIVKPKPKVKIF</sequence>
<feature type="transmembrane region" description="Helical" evidence="1">
    <location>
        <begin position="90"/>
        <end position="107"/>
    </location>
</feature>
<comment type="caution">
    <text evidence="2">The sequence shown here is derived from an EMBL/GenBank/DDBJ whole genome shotgun (WGS) entry which is preliminary data.</text>
</comment>
<name>A0ABU3VP28_9EURY</name>
<protein>
    <submittedName>
        <fullName evidence="2">Uncharacterized protein</fullName>
    </submittedName>
</protein>
<feature type="transmembrane region" description="Helical" evidence="1">
    <location>
        <begin position="63"/>
        <end position="84"/>
    </location>
</feature>
<evidence type="ECO:0000256" key="1">
    <source>
        <dbReference type="SAM" id="Phobius"/>
    </source>
</evidence>
<dbReference type="RefSeq" id="WP_318785597.1">
    <property type="nucleotide sequence ID" value="NZ_JAWDKC010000013.1"/>
</dbReference>
<reference evidence="2 3" key="1">
    <citation type="submission" date="2023-06" db="EMBL/GenBank/DDBJ databases">
        <title>Genome sequence of Methanimicrococcus sp. At1.</title>
        <authorList>
            <person name="Protasov E."/>
            <person name="Platt K."/>
            <person name="Poehlein A."/>
            <person name="Daniel R."/>
            <person name="Brune A."/>
        </authorList>
    </citation>
    <scope>NUCLEOTIDE SEQUENCE [LARGE SCALE GENOMIC DNA]</scope>
    <source>
        <strain evidence="2 3">At1</strain>
    </source>
</reference>
<evidence type="ECO:0000313" key="3">
    <source>
        <dbReference type="Proteomes" id="UP001272052"/>
    </source>
</evidence>
<evidence type="ECO:0000313" key="2">
    <source>
        <dbReference type="EMBL" id="MDV0445170.1"/>
    </source>
</evidence>
<dbReference type="EMBL" id="JAWDKC010000013">
    <property type="protein sequence ID" value="MDV0445170.1"/>
    <property type="molecule type" value="Genomic_DNA"/>
</dbReference>
<dbReference type="Proteomes" id="UP001272052">
    <property type="component" value="Unassembled WGS sequence"/>
</dbReference>
<keyword evidence="1" id="KW-0472">Membrane</keyword>
<feature type="transmembrane region" description="Helical" evidence="1">
    <location>
        <begin position="33"/>
        <end position="51"/>
    </location>
</feature>
<gene>
    <name evidence="2" type="ORF">MmiAt1_07270</name>
</gene>
<keyword evidence="3" id="KW-1185">Reference proteome</keyword>